<feature type="transmembrane region" description="Helical" evidence="1">
    <location>
        <begin position="114"/>
        <end position="132"/>
    </location>
</feature>
<protein>
    <submittedName>
        <fullName evidence="2">Uncharacterized protein</fullName>
    </submittedName>
</protein>
<keyword evidence="1" id="KW-0472">Membrane</keyword>
<feature type="transmembrane region" description="Helical" evidence="1">
    <location>
        <begin position="90"/>
        <end position="108"/>
    </location>
</feature>
<keyword evidence="3" id="KW-1185">Reference proteome</keyword>
<dbReference type="EMBL" id="CP000113">
    <property type="protein sequence ID" value="ABF92983.1"/>
    <property type="molecule type" value="Genomic_DNA"/>
</dbReference>
<reference evidence="2 3" key="1">
    <citation type="journal article" date="2006" name="Proc. Natl. Acad. Sci. U.S.A.">
        <title>Evolution of sensory complexity recorded in a myxobacterial genome.</title>
        <authorList>
            <person name="Goldman B.S."/>
            <person name="Nierman W.C."/>
            <person name="Kaiser D."/>
            <person name="Slater S.C."/>
            <person name="Durkin A.S."/>
            <person name="Eisen J.A."/>
            <person name="Ronning C.M."/>
            <person name="Barbazuk W.B."/>
            <person name="Blanchard M."/>
            <person name="Field C."/>
            <person name="Halling C."/>
            <person name="Hinkle G."/>
            <person name="Iartchuk O."/>
            <person name="Kim H.S."/>
            <person name="Mackenzie C."/>
            <person name="Madupu R."/>
            <person name="Miller N."/>
            <person name="Shvartsbeyn A."/>
            <person name="Sullivan S.A."/>
            <person name="Vaudin M."/>
            <person name="Wiegand R."/>
            <person name="Kaplan H.B."/>
        </authorList>
    </citation>
    <scope>NUCLEOTIDE SEQUENCE [LARGE SCALE GENOMIC DNA]</scope>
    <source>
        <strain evidence="3">DK1622</strain>
    </source>
</reference>
<name>Q1D8J6_MYXXD</name>
<dbReference type="AlphaFoldDB" id="Q1D8J6"/>
<dbReference type="STRING" id="246197.MXAN_2810"/>
<dbReference type="EnsemblBacteria" id="ABF92983">
    <property type="protein sequence ID" value="ABF92983"/>
    <property type="gene ID" value="MXAN_2810"/>
</dbReference>
<accession>Q1D8J6</accession>
<sequence length="144" mass="15358">MDCASLSRLPPNCPDGRPGGGLMGYVVRTPEGELVYPSLLDVERAYVQGLVDAEDEVREETATTWRKAASIPVLARAKPARSGALQRGQVLRVAAVVLLSALALSLVFRDELRLRGIGIVLALVASSLLFQVTTKAFKRTPSGG</sequence>
<keyword evidence="1" id="KW-0812">Transmembrane</keyword>
<evidence type="ECO:0000256" key="1">
    <source>
        <dbReference type="SAM" id="Phobius"/>
    </source>
</evidence>
<dbReference type="HOGENOM" id="CLU_2060005_0_0_7"/>
<keyword evidence="1" id="KW-1133">Transmembrane helix</keyword>
<organism evidence="2 3">
    <name type="scientific">Myxococcus xanthus (strain DK1622)</name>
    <dbReference type="NCBI Taxonomy" id="246197"/>
    <lineage>
        <taxon>Bacteria</taxon>
        <taxon>Pseudomonadati</taxon>
        <taxon>Myxococcota</taxon>
        <taxon>Myxococcia</taxon>
        <taxon>Myxococcales</taxon>
        <taxon>Cystobacterineae</taxon>
        <taxon>Myxococcaceae</taxon>
        <taxon>Myxococcus</taxon>
    </lineage>
</organism>
<evidence type="ECO:0000313" key="3">
    <source>
        <dbReference type="Proteomes" id="UP000002402"/>
    </source>
</evidence>
<dbReference type="Proteomes" id="UP000002402">
    <property type="component" value="Chromosome"/>
</dbReference>
<gene>
    <name evidence="2" type="ordered locus">MXAN_2810</name>
</gene>
<proteinExistence type="predicted"/>
<dbReference type="KEGG" id="mxa:MXAN_2810"/>
<evidence type="ECO:0000313" key="2">
    <source>
        <dbReference type="EMBL" id="ABF92983.1"/>
    </source>
</evidence>